<reference evidence="1" key="1">
    <citation type="submission" date="2021-09" db="EMBL/GenBank/DDBJ databases">
        <authorList>
            <consortium name="AG Swart"/>
            <person name="Singh M."/>
            <person name="Singh A."/>
            <person name="Seah K."/>
            <person name="Emmerich C."/>
        </authorList>
    </citation>
    <scope>NUCLEOTIDE SEQUENCE</scope>
    <source>
        <strain evidence="1">ATCC30299</strain>
    </source>
</reference>
<dbReference type="Proteomes" id="UP001162131">
    <property type="component" value="Unassembled WGS sequence"/>
</dbReference>
<dbReference type="EMBL" id="CAJZBQ010000051">
    <property type="protein sequence ID" value="CAG9330397.1"/>
    <property type="molecule type" value="Genomic_DNA"/>
</dbReference>
<evidence type="ECO:0000313" key="2">
    <source>
        <dbReference type="Proteomes" id="UP001162131"/>
    </source>
</evidence>
<protein>
    <submittedName>
        <fullName evidence="1">Uncharacterized protein</fullName>
    </submittedName>
</protein>
<organism evidence="1 2">
    <name type="scientific">Blepharisma stoltei</name>
    <dbReference type="NCBI Taxonomy" id="1481888"/>
    <lineage>
        <taxon>Eukaryota</taxon>
        <taxon>Sar</taxon>
        <taxon>Alveolata</taxon>
        <taxon>Ciliophora</taxon>
        <taxon>Postciliodesmatophora</taxon>
        <taxon>Heterotrichea</taxon>
        <taxon>Heterotrichida</taxon>
        <taxon>Blepharismidae</taxon>
        <taxon>Blepharisma</taxon>
    </lineage>
</organism>
<dbReference type="AlphaFoldDB" id="A0AAU9KB38"/>
<gene>
    <name evidence="1" type="ORF">BSTOLATCC_MIC50989</name>
</gene>
<evidence type="ECO:0000313" key="1">
    <source>
        <dbReference type="EMBL" id="CAG9330397.1"/>
    </source>
</evidence>
<accession>A0AAU9KB38</accession>
<proteinExistence type="predicted"/>
<keyword evidence="2" id="KW-1185">Reference proteome</keyword>
<name>A0AAU9KB38_9CILI</name>
<comment type="caution">
    <text evidence="1">The sequence shown here is derived from an EMBL/GenBank/DDBJ whole genome shotgun (WGS) entry which is preliminary data.</text>
</comment>
<sequence>MVQQQESFVNKCLLQDFHWQNSFFQLSETKPLQTLPRFSTIPTYYPSGKRALMANKLHLDSEEQNSQILTDSNWWWTRRRSPHWWEKSSKPSRLNTNRLVS</sequence>